<gene>
    <name evidence="4" type="ORF">SNF14_14490</name>
</gene>
<dbReference type="NCBIfam" id="TIGR04183">
    <property type="entry name" value="Por_Secre_tail"/>
    <property type="match status" value="1"/>
</dbReference>
<comment type="caution">
    <text evidence="4">The sequence shown here is derived from an EMBL/GenBank/DDBJ whole genome shotgun (WGS) entry which is preliminary data.</text>
</comment>
<dbReference type="Pfam" id="PF18962">
    <property type="entry name" value="Por_Secre_tail"/>
    <property type="match status" value="1"/>
</dbReference>
<evidence type="ECO:0000256" key="2">
    <source>
        <dbReference type="SAM" id="SignalP"/>
    </source>
</evidence>
<dbReference type="EMBL" id="JAXDAE010000038">
    <property type="protein sequence ID" value="MDY2588549.1"/>
    <property type="molecule type" value="Genomic_DNA"/>
</dbReference>
<organism evidence="4 5">
    <name type="scientific">Winogradskyella aquimaris</name>
    <dbReference type="NCBI Taxonomy" id="864074"/>
    <lineage>
        <taxon>Bacteria</taxon>
        <taxon>Pseudomonadati</taxon>
        <taxon>Bacteroidota</taxon>
        <taxon>Flavobacteriia</taxon>
        <taxon>Flavobacteriales</taxon>
        <taxon>Flavobacteriaceae</taxon>
        <taxon>Winogradskyella</taxon>
    </lineage>
</organism>
<feature type="signal peptide" evidence="2">
    <location>
        <begin position="1"/>
        <end position="19"/>
    </location>
</feature>
<evidence type="ECO:0000313" key="5">
    <source>
        <dbReference type="Proteomes" id="UP001285855"/>
    </source>
</evidence>
<sequence length="286" mass="31423">MKKLLLLSIILTSCLFVRAQDIHFTFDNAEMTNDGVNDFYEVDVLIQTLNGTGSFKLGSGQLYFNYNTVSFGENVAANNKIEITHPNAGGYIAGQYVDAAAADIYGGFTINDNTTSRVSWAFSQVFSSSTFANDNVDDTPRLLCHVKIEFADSGVDPMFAFEDGSTFDDQFFTACGPETGGAFTTADCTNNPGTQLFNDTFDSGMSTLDIEEPLLAKLDIFPNPVEELLNVKTSQEGKYAIMDVTGKLIQQGRIEMGTNLIDVENYQAGVYFLRLENPKGQLIRKI</sequence>
<reference evidence="4 5" key="1">
    <citation type="submission" date="2023-11" db="EMBL/GenBank/DDBJ databases">
        <title>Winogradskyella pelagius sp. nov., isolated from coastal sediment.</title>
        <authorList>
            <person name="Li F."/>
        </authorList>
    </citation>
    <scope>NUCLEOTIDE SEQUENCE [LARGE SCALE GENOMIC DNA]</scope>
    <source>
        <strain evidence="4 5">KCTC 23502</strain>
    </source>
</reference>
<evidence type="ECO:0000256" key="1">
    <source>
        <dbReference type="ARBA" id="ARBA00022729"/>
    </source>
</evidence>
<keyword evidence="1 2" id="KW-0732">Signal</keyword>
<feature type="domain" description="Secretion system C-terminal sorting" evidence="3">
    <location>
        <begin position="220"/>
        <end position="286"/>
    </location>
</feature>
<dbReference type="InterPro" id="IPR026444">
    <property type="entry name" value="Secre_tail"/>
</dbReference>
<accession>A0ABU5EQ00</accession>
<name>A0ABU5EQ00_9FLAO</name>
<feature type="non-terminal residue" evidence="4">
    <location>
        <position position="286"/>
    </location>
</feature>
<proteinExistence type="predicted"/>
<protein>
    <submittedName>
        <fullName evidence="4">T9SS type A sorting domain-containing protein</fullName>
    </submittedName>
</protein>
<dbReference type="RefSeq" id="WP_320556891.1">
    <property type="nucleotide sequence ID" value="NZ_JAXDAE010000038.1"/>
</dbReference>
<keyword evidence="5" id="KW-1185">Reference proteome</keyword>
<evidence type="ECO:0000259" key="3">
    <source>
        <dbReference type="Pfam" id="PF18962"/>
    </source>
</evidence>
<evidence type="ECO:0000313" key="4">
    <source>
        <dbReference type="EMBL" id="MDY2588549.1"/>
    </source>
</evidence>
<dbReference type="Proteomes" id="UP001285855">
    <property type="component" value="Unassembled WGS sequence"/>
</dbReference>
<feature type="chain" id="PRO_5047416104" evidence="2">
    <location>
        <begin position="20"/>
        <end position="286"/>
    </location>
</feature>